<evidence type="ECO:0000259" key="7">
    <source>
        <dbReference type="PROSITE" id="PS51755"/>
    </source>
</evidence>
<evidence type="ECO:0000256" key="6">
    <source>
        <dbReference type="PROSITE-ProRule" id="PRU01091"/>
    </source>
</evidence>
<dbReference type="InterPro" id="IPR027417">
    <property type="entry name" value="P-loop_NTPase"/>
</dbReference>
<dbReference type="OrthoDB" id="4336084at2"/>
<keyword evidence="5" id="KW-0804">Transcription</keyword>
<comment type="similarity">
    <text evidence="1">Belongs to the AfsR/DnrI/RedD regulatory family.</text>
</comment>
<dbReference type="Proteomes" id="UP000017984">
    <property type="component" value="Chromosome"/>
</dbReference>
<dbReference type="CDD" id="cd15831">
    <property type="entry name" value="BTAD"/>
    <property type="match status" value="1"/>
</dbReference>
<keyword evidence="4 6" id="KW-0238">DNA-binding</keyword>
<dbReference type="SUPFAM" id="SSF52540">
    <property type="entry name" value="P-loop containing nucleoside triphosphate hydrolases"/>
    <property type="match status" value="1"/>
</dbReference>
<proteinExistence type="inferred from homology"/>
<evidence type="ECO:0000256" key="3">
    <source>
        <dbReference type="ARBA" id="ARBA00023015"/>
    </source>
</evidence>
<keyword evidence="9" id="KW-1185">Reference proteome</keyword>
<dbReference type="EMBL" id="AWQX01000081">
    <property type="protein sequence ID" value="EST34392.1"/>
    <property type="molecule type" value="Genomic_DNA"/>
</dbReference>
<sequence length="607" mass="66119">MSGSNAFAGQLRFTILGPLQVWSGDVRLELGPYKQRLLLAALLCRVNTVLSVDQLIDVLWGSDRPRTARKNLQVYVSALRKIARDHIGHLPYGYTLAATAEQSDLLEFGQLAAAGRQALREGNPAGASALLGAAVRLWRDQPLVDLLDSPFAAGESERLTDRFLAVYEDWAELEVESGRSLGLLDQLGELTGRHPFRERLTALYMTALDQVGGRRQALSCFETHRQFIARELGLDPSPVLQQLYRAILTGREPARPGPERRPFGCKPAQLPRDLLDFTGRKEQVEELAAVLTRDGRCPDVAVVSGPVGVGKTALAVHVGHQVAGHFADGQIFICLDRADGTPRGWHEVLAELLRGAGLDVVPPHEERAALALWRSWVAERQFLLVLDGAAGEVQIRRLLPGRGPSRTLVTASRRLSSLECVHRLELDDFTPDEALELLTGVLGGPRAADAAGALHRIQQLYGLSPLLVRTLAAKLTMLRHHASSRAYLEQLGRLPVALDEFSVGELSVRERYQRYRQGLTPLQQAAFGALGALPRTGFDRATLLAALDGLPESAERAVEELVEANLVAIAADEPGDEVTAHAVRYRMPALAYGYVAAPHRGGAQDGS</sequence>
<dbReference type="InterPro" id="IPR005158">
    <property type="entry name" value="BTAD"/>
</dbReference>
<dbReference type="STRING" id="1352936.M878_10375"/>
<dbReference type="InterPro" id="IPR041664">
    <property type="entry name" value="AAA_16"/>
</dbReference>
<dbReference type="Pfam" id="PF13191">
    <property type="entry name" value="AAA_16"/>
    <property type="match status" value="1"/>
</dbReference>
<dbReference type="PATRIC" id="fig|1352936.5.peg.2207"/>
<dbReference type="PROSITE" id="PS51755">
    <property type="entry name" value="OMPR_PHOB"/>
    <property type="match status" value="1"/>
</dbReference>
<dbReference type="Pfam" id="PF00486">
    <property type="entry name" value="Trans_reg_C"/>
    <property type="match status" value="1"/>
</dbReference>
<organism evidence="8 9">
    <name type="scientific">Streptomyces roseochromogenus subsp. oscitans DS 12.976</name>
    <dbReference type="NCBI Taxonomy" id="1352936"/>
    <lineage>
        <taxon>Bacteria</taxon>
        <taxon>Bacillati</taxon>
        <taxon>Actinomycetota</taxon>
        <taxon>Actinomycetes</taxon>
        <taxon>Kitasatosporales</taxon>
        <taxon>Streptomycetaceae</taxon>
        <taxon>Streptomyces</taxon>
    </lineage>
</organism>
<dbReference type="HOGENOM" id="CLU_004665_6_0_11"/>
<dbReference type="Pfam" id="PF03704">
    <property type="entry name" value="BTAD"/>
    <property type="match status" value="1"/>
</dbReference>
<dbReference type="GO" id="GO:0043531">
    <property type="term" value="F:ADP binding"/>
    <property type="evidence" value="ECO:0007669"/>
    <property type="project" value="InterPro"/>
</dbReference>
<dbReference type="InterPro" id="IPR016032">
    <property type="entry name" value="Sig_transdc_resp-reg_C-effctor"/>
</dbReference>
<dbReference type="SMART" id="SM00862">
    <property type="entry name" value="Trans_reg_C"/>
    <property type="match status" value="1"/>
</dbReference>
<comment type="caution">
    <text evidence="8">The sequence shown here is derived from an EMBL/GenBank/DDBJ whole genome shotgun (WGS) entry which is preliminary data.</text>
</comment>
<dbReference type="GO" id="GO:0003677">
    <property type="term" value="F:DNA binding"/>
    <property type="evidence" value="ECO:0007669"/>
    <property type="project" value="UniProtKB-UniRule"/>
</dbReference>
<evidence type="ECO:0000313" key="9">
    <source>
        <dbReference type="Proteomes" id="UP000017984"/>
    </source>
</evidence>
<dbReference type="AlphaFoldDB" id="V6KQL3"/>
<reference evidence="8 9" key="1">
    <citation type="journal article" date="2014" name="Genome Announc.">
        <title>Draft Genome Sequence of Streptomyces roseochromogenes subsp. oscitans DS 12.976, Producer of the Aminocoumarin Antibiotic Clorobiocin.</title>
        <authorList>
            <person name="Ruckert C."/>
            <person name="Kalinowski J."/>
            <person name="Heide L."/>
            <person name="Apel A.K."/>
        </authorList>
    </citation>
    <scope>NUCLEOTIDE SEQUENCE [LARGE SCALE GENOMIC DNA]</scope>
    <source>
        <strain evidence="8 9">DS 12.976</strain>
    </source>
</reference>
<dbReference type="GO" id="GO:0006355">
    <property type="term" value="P:regulation of DNA-templated transcription"/>
    <property type="evidence" value="ECO:0007669"/>
    <property type="project" value="InterPro"/>
</dbReference>
<keyword evidence="3" id="KW-0805">Transcription regulation</keyword>
<feature type="domain" description="OmpR/PhoB-type" evidence="7">
    <location>
        <begin position="2"/>
        <end position="108"/>
    </location>
</feature>
<dbReference type="Gene3D" id="1.10.10.10">
    <property type="entry name" value="Winged helix-like DNA-binding domain superfamily/Winged helix DNA-binding domain"/>
    <property type="match status" value="1"/>
</dbReference>
<evidence type="ECO:0000256" key="5">
    <source>
        <dbReference type="ARBA" id="ARBA00023163"/>
    </source>
</evidence>
<evidence type="ECO:0000313" key="8">
    <source>
        <dbReference type="EMBL" id="EST34392.1"/>
    </source>
</evidence>
<dbReference type="Gene3D" id="3.40.50.300">
    <property type="entry name" value="P-loop containing nucleotide triphosphate hydrolases"/>
    <property type="match status" value="1"/>
</dbReference>
<evidence type="ECO:0000256" key="1">
    <source>
        <dbReference type="ARBA" id="ARBA00005820"/>
    </source>
</evidence>
<protein>
    <recommendedName>
        <fullName evidence="7">OmpR/PhoB-type domain-containing protein</fullName>
    </recommendedName>
</protein>
<evidence type="ECO:0000256" key="2">
    <source>
        <dbReference type="ARBA" id="ARBA00023012"/>
    </source>
</evidence>
<dbReference type="SUPFAM" id="SSF46894">
    <property type="entry name" value="C-terminal effector domain of the bipartite response regulators"/>
    <property type="match status" value="1"/>
</dbReference>
<dbReference type="PANTHER" id="PTHR35807">
    <property type="entry name" value="TRANSCRIPTIONAL REGULATOR REDD-RELATED"/>
    <property type="match status" value="1"/>
</dbReference>
<gene>
    <name evidence="8" type="ORF">M878_10375</name>
</gene>
<dbReference type="RefSeq" id="WP_023546050.1">
    <property type="nucleotide sequence ID" value="NZ_CM002285.1"/>
</dbReference>
<dbReference type="Gene3D" id="1.25.40.10">
    <property type="entry name" value="Tetratricopeptide repeat domain"/>
    <property type="match status" value="1"/>
</dbReference>
<dbReference type="InterPro" id="IPR001867">
    <property type="entry name" value="OmpR/PhoB-type_DNA-bd"/>
</dbReference>
<dbReference type="InterPro" id="IPR036388">
    <property type="entry name" value="WH-like_DNA-bd_sf"/>
</dbReference>
<dbReference type="InterPro" id="IPR051677">
    <property type="entry name" value="AfsR-DnrI-RedD_regulator"/>
</dbReference>
<evidence type="ECO:0000256" key="4">
    <source>
        <dbReference type="ARBA" id="ARBA00023125"/>
    </source>
</evidence>
<dbReference type="PANTHER" id="PTHR35807:SF1">
    <property type="entry name" value="TRANSCRIPTIONAL REGULATOR REDD"/>
    <property type="match status" value="1"/>
</dbReference>
<dbReference type="InterPro" id="IPR011990">
    <property type="entry name" value="TPR-like_helical_dom_sf"/>
</dbReference>
<name>V6KQL3_STRRC</name>
<feature type="DNA-binding region" description="OmpR/PhoB-type" evidence="6">
    <location>
        <begin position="2"/>
        <end position="108"/>
    </location>
</feature>
<dbReference type="SUPFAM" id="SSF48452">
    <property type="entry name" value="TPR-like"/>
    <property type="match status" value="1"/>
</dbReference>
<dbReference type="SMART" id="SM01043">
    <property type="entry name" value="BTAD"/>
    <property type="match status" value="1"/>
</dbReference>
<dbReference type="GO" id="GO:0000160">
    <property type="term" value="P:phosphorelay signal transduction system"/>
    <property type="evidence" value="ECO:0007669"/>
    <property type="project" value="UniProtKB-KW"/>
</dbReference>
<accession>V6KQL3</accession>
<keyword evidence="2" id="KW-0902">Two-component regulatory system</keyword>